<evidence type="ECO:0000256" key="10">
    <source>
        <dbReference type="SAM" id="Phobius"/>
    </source>
</evidence>
<keyword evidence="6" id="KW-0418">Kinase</keyword>
<evidence type="ECO:0000313" key="13">
    <source>
        <dbReference type="EMBL" id="KLN36422.1"/>
    </source>
</evidence>
<dbReference type="CDD" id="cd16917">
    <property type="entry name" value="HATPase_UhpB-NarQ-NarX-like"/>
    <property type="match status" value="1"/>
</dbReference>
<dbReference type="GO" id="GO:0016020">
    <property type="term" value="C:membrane"/>
    <property type="evidence" value="ECO:0007669"/>
    <property type="project" value="InterPro"/>
</dbReference>
<gene>
    <name evidence="13" type="ORF">FB00_00805</name>
</gene>
<keyword evidence="14" id="KW-1185">Reference proteome</keyword>
<dbReference type="GO" id="GO:0005524">
    <property type="term" value="F:ATP binding"/>
    <property type="evidence" value="ECO:0007669"/>
    <property type="project" value="UniProtKB-KW"/>
</dbReference>
<dbReference type="PATRIC" id="fig|264251.5.peg.166"/>
<keyword evidence="3" id="KW-0597">Phosphoprotein</keyword>
<dbReference type="InterPro" id="IPR036890">
    <property type="entry name" value="HATPase_C_sf"/>
</dbReference>
<feature type="domain" description="Signal transduction histidine kinase subgroup 3 dimerisation and phosphoacceptor" evidence="12">
    <location>
        <begin position="160"/>
        <end position="221"/>
    </location>
</feature>
<keyword evidence="10" id="KW-0472">Membrane</keyword>
<evidence type="ECO:0000256" key="5">
    <source>
        <dbReference type="ARBA" id="ARBA00022741"/>
    </source>
</evidence>
<dbReference type="PANTHER" id="PTHR24421">
    <property type="entry name" value="NITRATE/NITRITE SENSOR PROTEIN NARX-RELATED"/>
    <property type="match status" value="1"/>
</dbReference>
<dbReference type="RefSeq" id="WP_052877330.1">
    <property type="nucleotide sequence ID" value="NZ_JNBQ01000001.1"/>
</dbReference>
<dbReference type="InterPro" id="IPR011712">
    <property type="entry name" value="Sig_transdc_His_kin_sub3_dim/P"/>
</dbReference>
<feature type="transmembrane region" description="Helical" evidence="10">
    <location>
        <begin position="59"/>
        <end position="84"/>
    </location>
</feature>
<dbReference type="GO" id="GO:0046983">
    <property type="term" value="F:protein dimerization activity"/>
    <property type="evidence" value="ECO:0007669"/>
    <property type="project" value="InterPro"/>
</dbReference>
<evidence type="ECO:0000256" key="6">
    <source>
        <dbReference type="ARBA" id="ARBA00022777"/>
    </source>
</evidence>
<proteinExistence type="predicted"/>
<dbReference type="Gene3D" id="1.20.5.1930">
    <property type="match status" value="1"/>
</dbReference>
<keyword evidence="8" id="KW-0902">Two-component regulatory system</keyword>
<dbReference type="SUPFAM" id="SSF55874">
    <property type="entry name" value="ATPase domain of HSP90 chaperone/DNA topoisomerase II/histidine kinase"/>
    <property type="match status" value="1"/>
</dbReference>
<keyword evidence="10" id="KW-1133">Transmembrane helix</keyword>
<dbReference type="InterPro" id="IPR050482">
    <property type="entry name" value="Sensor_HK_TwoCompSys"/>
</dbReference>
<reference evidence="13 14" key="1">
    <citation type="submission" date="2014-05" db="EMBL/GenBank/DDBJ databases">
        <title>Cellulosimicrobium funkei U11 genome.</title>
        <authorList>
            <person name="Hu C."/>
            <person name="Gong Y."/>
            <person name="Wan W."/>
            <person name="Jiang M."/>
        </authorList>
    </citation>
    <scope>NUCLEOTIDE SEQUENCE [LARGE SCALE GENOMIC DNA]</scope>
    <source>
        <strain evidence="13 14">U11</strain>
    </source>
</reference>
<feature type="region of interest" description="Disordered" evidence="9">
    <location>
        <begin position="348"/>
        <end position="368"/>
    </location>
</feature>
<keyword evidence="7" id="KW-0067">ATP-binding</keyword>
<evidence type="ECO:0000256" key="3">
    <source>
        <dbReference type="ARBA" id="ARBA00022553"/>
    </source>
</evidence>
<dbReference type="STRING" id="264251.FB00_00805"/>
<dbReference type="InterPro" id="IPR003594">
    <property type="entry name" value="HATPase_dom"/>
</dbReference>
<sequence>MGVQVSRADVLVAVSSGAAGALLVVLRASSGLGWASVGTEVAAQLAASALLLVRRRYPLAVLGACVVLSFVSPAVATLAALYAVGTEVRSARTSGAAVLGVVAATWPAWRATAEPSGPTTLWVATLMTLFAYVAGRAERSRAEADRRAAASAEEAARAGERARLARELHDVVSHRVSYAVVEAEVLATTTEDTDVRRVADEIGTSGRAALAEMRQVLTALAADAPEPARGANGATNETAAPGPAAIEALATEARTAGQPVRVHVSAPPSNPPDLVDRTVARVVGEGLTNAVRHSPGADTTVEVAPVEGGVRVTVDNGPPTRPATGLTTGGFGLTGLRERVELLGGTLESGPTPPGGYRLRATLPRRTP</sequence>
<dbReference type="AlphaFoldDB" id="A0A0H2L883"/>
<dbReference type="Pfam" id="PF07730">
    <property type="entry name" value="HisKA_3"/>
    <property type="match status" value="1"/>
</dbReference>
<evidence type="ECO:0000259" key="11">
    <source>
        <dbReference type="Pfam" id="PF02518"/>
    </source>
</evidence>
<evidence type="ECO:0000256" key="2">
    <source>
        <dbReference type="ARBA" id="ARBA00012438"/>
    </source>
</evidence>
<feature type="domain" description="Histidine kinase/HSP90-like ATPase" evidence="11">
    <location>
        <begin position="278"/>
        <end position="366"/>
    </location>
</feature>
<dbReference type="Pfam" id="PF02518">
    <property type="entry name" value="HATPase_c"/>
    <property type="match status" value="1"/>
</dbReference>
<keyword evidence="5" id="KW-0547">Nucleotide-binding</keyword>
<comment type="caution">
    <text evidence="13">The sequence shown here is derived from an EMBL/GenBank/DDBJ whole genome shotgun (WGS) entry which is preliminary data.</text>
</comment>
<dbReference type="EMBL" id="JNBQ01000001">
    <property type="protein sequence ID" value="KLN36422.1"/>
    <property type="molecule type" value="Genomic_DNA"/>
</dbReference>
<evidence type="ECO:0000259" key="12">
    <source>
        <dbReference type="Pfam" id="PF07730"/>
    </source>
</evidence>
<protein>
    <recommendedName>
        <fullName evidence="2">histidine kinase</fullName>
        <ecNumber evidence="2">2.7.13.3</ecNumber>
    </recommendedName>
</protein>
<dbReference type="Gene3D" id="3.30.565.10">
    <property type="entry name" value="Histidine kinase-like ATPase, C-terminal domain"/>
    <property type="match status" value="1"/>
</dbReference>
<dbReference type="Proteomes" id="UP000035265">
    <property type="component" value="Unassembled WGS sequence"/>
</dbReference>
<accession>A0A0H2L883</accession>
<name>A0A0H2L883_9MICO</name>
<organism evidence="13 14">
    <name type="scientific">Cellulosimicrobium funkei</name>
    <dbReference type="NCBI Taxonomy" id="264251"/>
    <lineage>
        <taxon>Bacteria</taxon>
        <taxon>Bacillati</taxon>
        <taxon>Actinomycetota</taxon>
        <taxon>Actinomycetes</taxon>
        <taxon>Micrococcales</taxon>
        <taxon>Promicromonosporaceae</taxon>
        <taxon>Cellulosimicrobium</taxon>
    </lineage>
</organism>
<keyword evidence="4" id="KW-0808">Transferase</keyword>
<dbReference type="EC" id="2.7.13.3" evidence="2"/>
<keyword evidence="10" id="KW-0812">Transmembrane</keyword>
<evidence type="ECO:0000256" key="1">
    <source>
        <dbReference type="ARBA" id="ARBA00000085"/>
    </source>
</evidence>
<dbReference type="GO" id="GO:0000155">
    <property type="term" value="F:phosphorelay sensor kinase activity"/>
    <property type="evidence" value="ECO:0007669"/>
    <property type="project" value="InterPro"/>
</dbReference>
<evidence type="ECO:0000256" key="7">
    <source>
        <dbReference type="ARBA" id="ARBA00022840"/>
    </source>
</evidence>
<evidence type="ECO:0000256" key="8">
    <source>
        <dbReference type="ARBA" id="ARBA00023012"/>
    </source>
</evidence>
<evidence type="ECO:0000256" key="9">
    <source>
        <dbReference type="SAM" id="MobiDB-lite"/>
    </source>
</evidence>
<evidence type="ECO:0000256" key="4">
    <source>
        <dbReference type="ARBA" id="ARBA00022679"/>
    </source>
</evidence>
<comment type="catalytic activity">
    <reaction evidence="1">
        <text>ATP + protein L-histidine = ADP + protein N-phospho-L-histidine.</text>
        <dbReference type="EC" id="2.7.13.3"/>
    </reaction>
</comment>
<dbReference type="PANTHER" id="PTHR24421:SF10">
    <property type="entry name" value="NITRATE_NITRITE SENSOR PROTEIN NARQ"/>
    <property type="match status" value="1"/>
</dbReference>
<evidence type="ECO:0000313" key="14">
    <source>
        <dbReference type="Proteomes" id="UP000035265"/>
    </source>
</evidence>